<dbReference type="Pfam" id="PF07510">
    <property type="entry name" value="GmrSD_C"/>
    <property type="match status" value="1"/>
</dbReference>
<sequence length="590" mass="68862">MTRNDIQPSLQTIDTYFDRKEFYIPGYQRPYAWQVAQCEKLIDDIKNHQENFDKTSQDNYFFGTILIAQESGEKHETTLIDGQQRTTTFMLLLKALLIKINDELSKLSDDSSDDAKLKDRLSNLKRKIILMLYNLDDDAFFDYRKGNYKLKPQNIKYLNDSISELHVRDMFTILVNEDFETIKNLVIRINRRQKDNKYTNFYKNFRYFYNYCMGLTNTQVRDFADHLINFCQVITITSFNTDQAINIFNSLNGTGIPLTPIEVIVSEAIANSKNRKAFEENWQEIVKKTDNSSLNLNLLMTHYIFMKLSEQHGTITRNPGIRAFFATNKSLLNNDTCFTSELDKILDNINNFDNLELGAILNKFNGNFKPFVSSYLFFRQSSEYLSYLLRLGAILELTDFSYGNRLFKGFLEKMNLKYSQINTITDANLIEEVKQHIASNFNKADIKQTLIDGGVPTPISYLNEYLYAKYHKLEFNLNRNVDIEHIMPQSGINRENIIKDAGLSGKEEFYKYREKLGNKIPLESEINRGIGDAWFRTKKENSITSHHGYRGSKYQIASSLVNYPKDTWTKEDIDMATEKAAERIIKFIFE</sequence>
<feature type="domain" description="GmrSD restriction endonucleases C-terminal" evidence="2">
    <location>
        <begin position="462"/>
        <end position="579"/>
    </location>
</feature>
<dbReference type="AlphaFoldDB" id="A0A0R2DLA4"/>
<evidence type="ECO:0000259" key="2">
    <source>
        <dbReference type="Pfam" id="PF07510"/>
    </source>
</evidence>
<accession>A0A0R2DLA4</accession>
<dbReference type="Proteomes" id="UP000051589">
    <property type="component" value="Unassembled WGS sequence"/>
</dbReference>
<dbReference type="RefSeq" id="WP_061777582.1">
    <property type="nucleotide sequence ID" value="NZ_AYZH01000047.1"/>
</dbReference>
<keyword evidence="4" id="KW-1185">Reference proteome</keyword>
<dbReference type="InterPro" id="IPR011089">
    <property type="entry name" value="GmrSD_C"/>
</dbReference>
<evidence type="ECO:0000313" key="3">
    <source>
        <dbReference type="EMBL" id="KRN00972.1"/>
    </source>
</evidence>
<evidence type="ECO:0000259" key="1">
    <source>
        <dbReference type="Pfam" id="PF03235"/>
    </source>
</evidence>
<comment type="caution">
    <text evidence="3">The sequence shown here is derived from an EMBL/GenBank/DDBJ whole genome shotgun (WGS) entry which is preliminary data.</text>
</comment>
<reference evidence="3 4" key="1">
    <citation type="journal article" date="2015" name="Genome Announc.">
        <title>Expanding the biotechnology potential of lactobacilli through comparative genomics of 213 strains and associated genera.</title>
        <authorList>
            <person name="Sun Z."/>
            <person name="Harris H.M."/>
            <person name="McCann A."/>
            <person name="Guo C."/>
            <person name="Argimon S."/>
            <person name="Zhang W."/>
            <person name="Yang X."/>
            <person name="Jeffery I.B."/>
            <person name="Cooney J.C."/>
            <person name="Kagawa T.F."/>
            <person name="Liu W."/>
            <person name="Song Y."/>
            <person name="Salvetti E."/>
            <person name="Wrobel A."/>
            <person name="Rasinkangas P."/>
            <person name="Parkhill J."/>
            <person name="Rea M.C."/>
            <person name="O'Sullivan O."/>
            <person name="Ritari J."/>
            <person name="Douillard F.P."/>
            <person name="Paul Ross R."/>
            <person name="Yang R."/>
            <person name="Briner A.E."/>
            <person name="Felis G.E."/>
            <person name="de Vos W.M."/>
            <person name="Barrangou R."/>
            <person name="Klaenhammer T.R."/>
            <person name="Caufield P.W."/>
            <person name="Cui Y."/>
            <person name="Zhang H."/>
            <person name="O'Toole P.W."/>
        </authorList>
    </citation>
    <scope>NUCLEOTIDE SEQUENCE [LARGE SCALE GENOMIC DNA]</scope>
    <source>
        <strain evidence="3 4">DSM 21775</strain>
    </source>
</reference>
<feature type="domain" description="GmrSD restriction endonucleases N-terminal" evidence="1">
    <location>
        <begin position="17"/>
        <end position="266"/>
    </location>
</feature>
<dbReference type="InterPro" id="IPR004919">
    <property type="entry name" value="GmrSD_N"/>
</dbReference>
<dbReference type="Pfam" id="PF03235">
    <property type="entry name" value="GmrSD_N"/>
    <property type="match status" value="1"/>
</dbReference>
<gene>
    <name evidence="3" type="ORF">FD13_GL001619</name>
</gene>
<dbReference type="OrthoDB" id="9798761at2"/>
<dbReference type="PANTHER" id="PTHR35149:SF2">
    <property type="entry name" value="DUF262 DOMAIN-CONTAINING PROTEIN"/>
    <property type="match status" value="1"/>
</dbReference>
<name>A0A0R2DLA4_9LACO</name>
<protein>
    <recommendedName>
        <fullName evidence="5">DUF262 domain-containing protein</fullName>
    </recommendedName>
</protein>
<proteinExistence type="predicted"/>
<dbReference type="EMBL" id="AYZH01000047">
    <property type="protein sequence ID" value="KRN00972.1"/>
    <property type="molecule type" value="Genomic_DNA"/>
</dbReference>
<organism evidence="3 4">
    <name type="scientific">Levilactobacillus senmaizukei DSM 21775 = NBRC 103853</name>
    <dbReference type="NCBI Taxonomy" id="1423803"/>
    <lineage>
        <taxon>Bacteria</taxon>
        <taxon>Bacillati</taxon>
        <taxon>Bacillota</taxon>
        <taxon>Bacilli</taxon>
        <taxon>Lactobacillales</taxon>
        <taxon>Lactobacillaceae</taxon>
        <taxon>Levilactobacillus</taxon>
    </lineage>
</organism>
<dbReference type="PATRIC" id="fig|1423803.3.peg.1669"/>
<evidence type="ECO:0008006" key="5">
    <source>
        <dbReference type="Google" id="ProtNLM"/>
    </source>
</evidence>
<dbReference type="PANTHER" id="PTHR35149">
    <property type="entry name" value="SLL5132 PROTEIN"/>
    <property type="match status" value="1"/>
</dbReference>
<evidence type="ECO:0000313" key="4">
    <source>
        <dbReference type="Proteomes" id="UP000051589"/>
    </source>
</evidence>